<proteinExistence type="predicted"/>
<reference evidence="1 2" key="1">
    <citation type="submission" date="2016-07" db="EMBL/GenBank/DDBJ databases">
        <title>Multiple horizontal gene transfer events from other fungi enriched the ability of initially mycotrophic Trichoderma (Ascomycota) to feed on dead plant biomass.</title>
        <authorList>
            <consortium name="DOE Joint Genome Institute"/>
            <person name="Aerts A."/>
            <person name="Atanasova L."/>
            <person name="Chenthamara K."/>
            <person name="Zhang J."/>
            <person name="Grujic M."/>
            <person name="Henrissat B."/>
            <person name="Kuo A."/>
            <person name="Salamov A."/>
            <person name="Lipzen A."/>
            <person name="Labutti K."/>
            <person name="Barry K."/>
            <person name="Miao Y."/>
            <person name="Rahimi M.J."/>
            <person name="Shen Q."/>
            <person name="Grigoriev I.V."/>
            <person name="Kubicek C.P."/>
            <person name="Druzhinina I.S."/>
        </authorList>
    </citation>
    <scope>NUCLEOTIDE SEQUENCE [LARGE SCALE GENOMIC DNA]</scope>
    <source>
        <strain evidence="1 2">CBS 433.97</strain>
    </source>
</reference>
<keyword evidence="2" id="KW-1185">Reference proteome</keyword>
<evidence type="ECO:0000313" key="1">
    <source>
        <dbReference type="EMBL" id="PTB38573.1"/>
    </source>
</evidence>
<dbReference type="EMBL" id="KZ679265">
    <property type="protein sequence ID" value="PTB38573.1"/>
    <property type="molecule type" value="Genomic_DNA"/>
</dbReference>
<evidence type="ECO:0000313" key="2">
    <source>
        <dbReference type="Proteomes" id="UP000240493"/>
    </source>
</evidence>
<gene>
    <name evidence="1" type="ORF">M441DRAFT_235643</name>
</gene>
<sequence length="83" mass="8918">MVLHKRPTSSLTLFLRVGTVAKLPIASRIAISICVIKTGSDASRSSVITLPTASNHGKSVYAADAQLQKRGTLPASYWPRLKL</sequence>
<dbReference type="AlphaFoldDB" id="A0A2T3Z195"/>
<accession>A0A2T3Z195</accession>
<name>A0A2T3Z195_TRIA4</name>
<dbReference type="Proteomes" id="UP000240493">
    <property type="component" value="Unassembled WGS sequence"/>
</dbReference>
<organism evidence="1 2">
    <name type="scientific">Trichoderma asperellum (strain ATCC 204424 / CBS 433.97 / NBRC 101777)</name>
    <dbReference type="NCBI Taxonomy" id="1042311"/>
    <lineage>
        <taxon>Eukaryota</taxon>
        <taxon>Fungi</taxon>
        <taxon>Dikarya</taxon>
        <taxon>Ascomycota</taxon>
        <taxon>Pezizomycotina</taxon>
        <taxon>Sordariomycetes</taxon>
        <taxon>Hypocreomycetidae</taxon>
        <taxon>Hypocreales</taxon>
        <taxon>Hypocreaceae</taxon>
        <taxon>Trichoderma</taxon>
    </lineage>
</organism>
<protein>
    <submittedName>
        <fullName evidence="1">Uncharacterized protein</fullName>
    </submittedName>
</protein>